<dbReference type="AlphaFoldDB" id="A0A212LCW6"/>
<accession>A0A212LCW6</accession>
<evidence type="ECO:0000313" key="1">
    <source>
        <dbReference type="EMBL" id="SCM75406.1"/>
    </source>
</evidence>
<proteinExistence type="predicted"/>
<protein>
    <submittedName>
        <fullName evidence="1">Uncharacterized protein</fullName>
    </submittedName>
</protein>
<dbReference type="RefSeq" id="WP_100081291.1">
    <property type="nucleotide sequence ID" value="NZ_LT608334.1"/>
</dbReference>
<name>A0A212LCW6_9HYPH</name>
<dbReference type="EMBL" id="FMJD01000006">
    <property type="protein sequence ID" value="SCM75406.1"/>
    <property type="molecule type" value="Genomic_DNA"/>
</dbReference>
<organism evidence="1">
    <name type="scientific">uncultured Pleomorphomonas sp</name>
    <dbReference type="NCBI Taxonomy" id="442121"/>
    <lineage>
        <taxon>Bacteria</taxon>
        <taxon>Pseudomonadati</taxon>
        <taxon>Pseudomonadota</taxon>
        <taxon>Alphaproteobacteria</taxon>
        <taxon>Hyphomicrobiales</taxon>
        <taxon>Pleomorphomonadaceae</taxon>
        <taxon>Pleomorphomonas</taxon>
        <taxon>environmental samples</taxon>
    </lineage>
</organism>
<reference evidence="1" key="1">
    <citation type="submission" date="2016-08" db="EMBL/GenBank/DDBJ databases">
        <authorList>
            <person name="Seilhamer J.J."/>
        </authorList>
    </citation>
    <scope>NUCLEOTIDE SEQUENCE</scope>
    <source>
        <strain evidence="1">86</strain>
    </source>
</reference>
<gene>
    <name evidence="1" type="ORF">KL86PLE_20075</name>
</gene>
<sequence>MTTSLANELGALRSELLGIAQQQRPITREESANIGQRLQLVQRLAKAMEQELAVHRLAEATGRRVMVMNDEAVSALAELVEDPDGKIIRPDFGRDKP</sequence>